<comment type="similarity">
    <text evidence="2">Belongs to the polysaccharide synthase family.</text>
</comment>
<evidence type="ECO:0000256" key="2">
    <source>
        <dbReference type="ARBA" id="ARBA00007430"/>
    </source>
</evidence>
<dbReference type="Pfam" id="PF13440">
    <property type="entry name" value="Polysacc_synt_3"/>
    <property type="match status" value="1"/>
</dbReference>
<dbReference type="CDD" id="cd13127">
    <property type="entry name" value="MATE_tuaB_like"/>
    <property type="match status" value="1"/>
</dbReference>
<dbReference type="NCBIfam" id="NF007773">
    <property type="entry name" value="PRK10459.1"/>
    <property type="match status" value="1"/>
</dbReference>
<proteinExistence type="inferred from homology"/>
<name>A0A6B8RDY3_9BACL</name>
<feature type="transmembrane region" description="Helical" evidence="7">
    <location>
        <begin position="173"/>
        <end position="192"/>
    </location>
</feature>
<keyword evidence="9" id="KW-1185">Reference proteome</keyword>
<sequence length="487" mass="54664">MSLKIKGITAMKWSSMGTLFSIVIQVTQLITISRMLKPSDYGLIGMIMVVIGFAATLGDMGISNAIIHRQQVTKNQLSSLYIVNLVTSAFVCTLVWFSAPYVALFYQEPQLIDLMHWMCWICLIPAFGQQSQVLFQKELKFKQIAKIDIISYLIGFLVVFFGAYYGYGVYALVWSYLANAAFKSICLTVLGWRIWRPKLHFAWADLKGFIRYGMYQLGASSLQMLISNFDYLIIGRLLGAEKLGYYTFAFQLCVMPFQKIFPLISQVSLPIFAKIQDQLGLLRKSYLQLIGMVSYVNAPIYFGLIVVAPYLVPFLFGEKWGPSIPLIQVLAAMVFIRTIVMPMQPLLQAKGRADIVFKFTVISMLLQLPALTAGAMIGGIKGVTVAYLSVQVLIFFVHYLYTVRSVLGPCFWQYVGNLAPSIGCSLLMCLGVLGINYLFDLISIPQEQQYHLAIQVVGGVLLYGGIIYFFNRQVLQSIKKIAINKGN</sequence>
<evidence type="ECO:0000313" key="8">
    <source>
        <dbReference type="EMBL" id="QGQ94419.1"/>
    </source>
</evidence>
<evidence type="ECO:0000313" key="9">
    <source>
        <dbReference type="Proteomes" id="UP000426246"/>
    </source>
</evidence>
<feature type="transmembrane region" description="Helical" evidence="7">
    <location>
        <begin position="111"/>
        <end position="128"/>
    </location>
</feature>
<feature type="transmembrane region" description="Helical" evidence="7">
    <location>
        <begin position="355"/>
        <end position="377"/>
    </location>
</feature>
<dbReference type="AlphaFoldDB" id="A0A6B8RDY3"/>
<comment type="subcellular location">
    <subcellularLocation>
        <location evidence="1">Cell membrane</location>
        <topology evidence="1">Multi-pass membrane protein</topology>
    </subcellularLocation>
</comment>
<feature type="transmembrane region" description="Helical" evidence="7">
    <location>
        <begin position="286"/>
        <end position="312"/>
    </location>
</feature>
<keyword evidence="3" id="KW-1003">Cell membrane</keyword>
<feature type="transmembrane region" description="Helical" evidence="7">
    <location>
        <begin position="324"/>
        <end position="343"/>
    </location>
</feature>
<keyword evidence="6 7" id="KW-0472">Membrane</keyword>
<feature type="transmembrane region" description="Helical" evidence="7">
    <location>
        <begin position="414"/>
        <end position="438"/>
    </location>
</feature>
<feature type="transmembrane region" description="Helical" evidence="7">
    <location>
        <begin position="450"/>
        <end position="470"/>
    </location>
</feature>
<evidence type="ECO:0000256" key="4">
    <source>
        <dbReference type="ARBA" id="ARBA00022692"/>
    </source>
</evidence>
<accession>A0A6B8RDY3</accession>
<dbReference type="InterPro" id="IPR050833">
    <property type="entry name" value="Poly_Biosynth_Transport"/>
</dbReference>
<feature type="transmembrane region" description="Helical" evidence="7">
    <location>
        <begin position="383"/>
        <end position="402"/>
    </location>
</feature>
<feature type="transmembrane region" description="Helical" evidence="7">
    <location>
        <begin position="12"/>
        <end position="31"/>
    </location>
</feature>
<feature type="transmembrane region" description="Helical" evidence="7">
    <location>
        <begin position="149"/>
        <end position="167"/>
    </location>
</feature>
<evidence type="ECO:0000256" key="3">
    <source>
        <dbReference type="ARBA" id="ARBA00022475"/>
    </source>
</evidence>
<dbReference type="EMBL" id="CP034235">
    <property type="protein sequence ID" value="QGQ94419.1"/>
    <property type="molecule type" value="Genomic_DNA"/>
</dbReference>
<organism evidence="8 9">
    <name type="scientific">Paenibacillus psychroresistens</name>
    <dbReference type="NCBI Taxonomy" id="1778678"/>
    <lineage>
        <taxon>Bacteria</taxon>
        <taxon>Bacillati</taxon>
        <taxon>Bacillota</taxon>
        <taxon>Bacilli</taxon>
        <taxon>Bacillales</taxon>
        <taxon>Paenibacillaceae</taxon>
        <taxon>Paenibacillus</taxon>
    </lineage>
</organism>
<evidence type="ECO:0000256" key="6">
    <source>
        <dbReference type="ARBA" id="ARBA00023136"/>
    </source>
</evidence>
<keyword evidence="4 7" id="KW-0812">Transmembrane</keyword>
<evidence type="ECO:0000256" key="1">
    <source>
        <dbReference type="ARBA" id="ARBA00004651"/>
    </source>
</evidence>
<keyword evidence="5 7" id="KW-1133">Transmembrane helix</keyword>
<reference evidence="9" key="1">
    <citation type="submission" date="2018-11" db="EMBL/GenBank/DDBJ databases">
        <title>Complete genome sequence of Paenibacillus sp. ML311-T8.</title>
        <authorList>
            <person name="Nam Y.-D."/>
            <person name="Kang J."/>
            <person name="Chung W.-H."/>
            <person name="Park Y.S."/>
        </authorList>
    </citation>
    <scope>NUCLEOTIDE SEQUENCE [LARGE SCALE GENOMIC DNA]</scope>
    <source>
        <strain evidence="9">ML311-T8</strain>
    </source>
</reference>
<dbReference type="OrthoDB" id="9770347at2"/>
<protein>
    <submittedName>
        <fullName evidence="8">Colanic acid exporter</fullName>
    </submittedName>
</protein>
<dbReference type="RefSeq" id="WP_155699422.1">
    <property type="nucleotide sequence ID" value="NZ_CP034235.1"/>
</dbReference>
<dbReference type="Proteomes" id="UP000426246">
    <property type="component" value="Chromosome"/>
</dbReference>
<gene>
    <name evidence="8" type="ORF">EHS13_05620</name>
</gene>
<dbReference type="PANTHER" id="PTHR30250:SF10">
    <property type="entry name" value="LIPOPOLYSACCHARIDE BIOSYNTHESIS PROTEIN WZXC"/>
    <property type="match status" value="1"/>
</dbReference>
<dbReference type="KEGG" id="ppsc:EHS13_05620"/>
<dbReference type="PANTHER" id="PTHR30250">
    <property type="entry name" value="PST FAMILY PREDICTED COLANIC ACID TRANSPORTER"/>
    <property type="match status" value="1"/>
</dbReference>
<evidence type="ECO:0000256" key="5">
    <source>
        <dbReference type="ARBA" id="ARBA00022989"/>
    </source>
</evidence>
<dbReference type="GO" id="GO:0005886">
    <property type="term" value="C:plasma membrane"/>
    <property type="evidence" value="ECO:0007669"/>
    <property type="project" value="UniProtKB-SubCell"/>
</dbReference>
<evidence type="ECO:0000256" key="7">
    <source>
        <dbReference type="SAM" id="Phobius"/>
    </source>
</evidence>
<feature type="transmembrane region" description="Helical" evidence="7">
    <location>
        <begin position="79"/>
        <end position="99"/>
    </location>
</feature>
<feature type="transmembrane region" description="Helical" evidence="7">
    <location>
        <begin position="43"/>
        <end position="67"/>
    </location>
</feature>